<comment type="caution">
    <text evidence="2">The sequence shown here is derived from an EMBL/GenBank/DDBJ whole genome shotgun (WGS) entry which is preliminary data.</text>
</comment>
<evidence type="ECO:0008006" key="4">
    <source>
        <dbReference type="Google" id="ProtNLM"/>
    </source>
</evidence>
<evidence type="ECO:0000256" key="1">
    <source>
        <dbReference type="ARBA" id="ARBA00008754"/>
    </source>
</evidence>
<dbReference type="Gene3D" id="3.40.1400.10">
    <property type="entry name" value="Sugar-phosphate isomerase, RpiB/LacA/LacB"/>
    <property type="match status" value="1"/>
</dbReference>
<accession>A0A0G0B7L5</accession>
<dbReference type="AlphaFoldDB" id="A0A0G0B7L5"/>
<evidence type="ECO:0000313" key="2">
    <source>
        <dbReference type="EMBL" id="KKP65344.1"/>
    </source>
</evidence>
<dbReference type="EMBL" id="LBPX01000057">
    <property type="protein sequence ID" value="KKP65344.1"/>
    <property type="molecule type" value="Genomic_DNA"/>
</dbReference>
<dbReference type="InterPro" id="IPR036569">
    <property type="entry name" value="RpiB_LacA_LacB_sf"/>
</dbReference>
<organism evidence="2 3">
    <name type="scientific">Candidatus Roizmanbacteria bacterium GW2011_GWC2_35_12</name>
    <dbReference type="NCBI Taxonomy" id="1618485"/>
    <lineage>
        <taxon>Bacteria</taxon>
        <taxon>Candidatus Roizmaniibacteriota</taxon>
    </lineage>
</organism>
<protein>
    <recommendedName>
        <fullName evidence="4">Ribose-5-phosphate isomerase</fullName>
    </recommendedName>
</protein>
<sequence>MTIFIGADHRGVELKNQILEYLHEKNIRTEDLGPYELVALDDAADYSKKVSQAVLQNPENHLGIVICGSGCAVSMAANRIKGIRCGLAMSPLQATHIRENDHANVLALASEYNTFEEIQRIIDAFLATTPKKEEKYLRRIEKLDK</sequence>
<name>A0A0G0B7L5_9BACT</name>
<dbReference type="PANTHER" id="PTHR30345:SF0">
    <property type="entry name" value="DNA DAMAGE-REPAIR_TOLERATION PROTEIN DRT102"/>
    <property type="match status" value="1"/>
</dbReference>
<gene>
    <name evidence="2" type="ORF">UR63_C0057G0007</name>
</gene>
<evidence type="ECO:0000313" key="3">
    <source>
        <dbReference type="Proteomes" id="UP000034127"/>
    </source>
</evidence>
<dbReference type="PANTHER" id="PTHR30345">
    <property type="entry name" value="RIBOSE-5-PHOSPHATE ISOMERASE B"/>
    <property type="match status" value="1"/>
</dbReference>
<dbReference type="Proteomes" id="UP000034127">
    <property type="component" value="Unassembled WGS sequence"/>
</dbReference>
<dbReference type="GO" id="GO:0019316">
    <property type="term" value="P:D-allose catabolic process"/>
    <property type="evidence" value="ECO:0007669"/>
    <property type="project" value="TreeGrafter"/>
</dbReference>
<dbReference type="InterPro" id="IPR003500">
    <property type="entry name" value="RpiB_LacA_LacB"/>
</dbReference>
<dbReference type="SUPFAM" id="SSF89623">
    <property type="entry name" value="Ribose/Galactose isomerase RpiB/AlsB"/>
    <property type="match status" value="1"/>
</dbReference>
<dbReference type="PIRSF" id="PIRSF005384">
    <property type="entry name" value="RpiB_LacA_B"/>
    <property type="match status" value="1"/>
</dbReference>
<comment type="similarity">
    <text evidence="1">Belongs to the LacAB/RpiB family.</text>
</comment>
<proteinExistence type="inferred from homology"/>
<dbReference type="NCBIfam" id="TIGR00689">
    <property type="entry name" value="rpiB_lacA_lacB"/>
    <property type="match status" value="1"/>
</dbReference>
<dbReference type="Pfam" id="PF02502">
    <property type="entry name" value="LacAB_rpiB"/>
    <property type="match status" value="1"/>
</dbReference>
<dbReference type="GO" id="GO:0009052">
    <property type="term" value="P:pentose-phosphate shunt, non-oxidative branch"/>
    <property type="evidence" value="ECO:0007669"/>
    <property type="project" value="TreeGrafter"/>
</dbReference>
<dbReference type="GO" id="GO:0004751">
    <property type="term" value="F:ribose-5-phosphate isomerase activity"/>
    <property type="evidence" value="ECO:0007669"/>
    <property type="project" value="TreeGrafter"/>
</dbReference>
<reference evidence="2 3" key="1">
    <citation type="journal article" date="2015" name="Nature">
        <title>rRNA introns, odd ribosomes, and small enigmatic genomes across a large radiation of phyla.</title>
        <authorList>
            <person name="Brown C.T."/>
            <person name="Hug L.A."/>
            <person name="Thomas B.C."/>
            <person name="Sharon I."/>
            <person name="Castelle C.J."/>
            <person name="Singh A."/>
            <person name="Wilkins M.J."/>
            <person name="Williams K.H."/>
            <person name="Banfield J.F."/>
        </authorList>
    </citation>
    <scope>NUCLEOTIDE SEQUENCE [LARGE SCALE GENOMIC DNA]</scope>
</reference>